<evidence type="ECO:0000313" key="1">
    <source>
        <dbReference type="EMBL" id="KAK1859795.1"/>
    </source>
</evidence>
<proteinExistence type="predicted"/>
<gene>
    <name evidence="1" type="ORF">I4F81_002389</name>
</gene>
<dbReference type="Proteomes" id="UP000798662">
    <property type="component" value="Chromosome 1"/>
</dbReference>
<protein>
    <submittedName>
        <fullName evidence="1">Uncharacterized protein</fullName>
    </submittedName>
</protein>
<comment type="caution">
    <text evidence="1">The sequence shown here is derived from an EMBL/GenBank/DDBJ whole genome shotgun (WGS) entry which is preliminary data.</text>
</comment>
<accession>A0ACC3BPG5</accession>
<reference evidence="1" key="1">
    <citation type="submission" date="2019-11" db="EMBL/GenBank/DDBJ databases">
        <title>Nori genome reveals adaptations in red seaweeds to the harsh intertidal environment.</title>
        <authorList>
            <person name="Wang D."/>
            <person name="Mao Y."/>
        </authorList>
    </citation>
    <scope>NUCLEOTIDE SEQUENCE</scope>
    <source>
        <tissue evidence="1">Gametophyte</tissue>
    </source>
</reference>
<keyword evidence="2" id="KW-1185">Reference proteome</keyword>
<sequence>MDRQTLLGPPVRGGASASGPMWTGKSITALSLHRRAALWARLDTSPFVLLYLAVGAVVVRWHLSQFTAIFVAVVAAVLHILTLLAQHWSVGAHALIAWHRVALPRSAGERMVALGGLHALLRPRPHRGKAELVPLEVAAGERGDPVVRFHFQKRAYEYDASSGVWVKATYPVRRPVDDYRRIGAKGLTTAAVETALGRYGDNRLDMPAPTFLELYKQHLLAPFFVFQVACVGLWMLDEYWYYALMTLSMMLMFEGTVVFGRLRSLRELRGMRNPPRDLLVLRNNRWTSTSSANLAPGDVVSLCRGASEDELVPCDVLLLGGAAVVNEAMLTGESVPLMKEAVAPQSAAAAAAPLAIKADDKAHVLFGGTRILTHTPAADAASGGGAAANALRPPDRGTVCYVLRTGFGSAQGRLMRTILFSTDQVSANSREAAFFLLFLLAFAIAASGYVLRVGLADADRPRFELLLHCVLIVTNVVPPELPMQLALAVNTSLIALARAAIFCTEPFRIPYAGKIDICCFDKTGTLTTDAIQSVGIALPEDERTEAAAAAAAVEAAAVADAGASDGLDDPDLLLAMDAGDGTAAVVPTVAATTTASTTGNDTTGTYPLVPFDKASREAVLVLAGCHSLVHVDDDVVGDPLELEALSAVQWRYTRGGTAVPIRGGLATSHGSLRIVARHRFSSALQRMSVVAQVEKAPGVPDAPHVLVKGSPEAIRRLLAGSPLTGYDETASSLARRGLRVLALAVRRLKPGMSVGAMQHMKRGDVEASLTFVGFVCFECPLRPDSRKAIRALKKSSHACTMITGDATLTAAHVARQVAISTRRMLILELTPAGVAAAAAAAATAVTAASAGTSATAATDGVDADVCVPALAGGGLTNDEGEELVAWMSAATGLRRKAYATDAVAGLAASYDLTMSGPALAAVAAAGDGVWGVLRHVKVFARMTPALKERVLSSLNAAGLVTLMCGDGTNDVGALKQAHVGVALLSTTVSRPRAATGSSPGGGAPANGAAASANARPPTPAEALRQRQAAMVRQRQMAQLAVAQRAQTAQVAQRQAAAARGRRGSAEPADGSANGGDNVVANRNGSSAGNAAGGTATPKTELELRIAELQAALSEGETDGPPLVKLGDASIASPFTSKRMSIDSVASIVRQGRCTLATTLQMYQILALNSLVSAYSLSVLHLDGVKLGDRQLTITGILAAAAFFMVSRSKPLRRLSRERPAESVFAPALFLSLLGQFAMHVGALYITSAAAKRYLPPDFRPDVKGAFSPNMLNTVVFLLSTSQQTATFVVNYKGRPFMEGLFDNVYLLRTLAACAAIVAFTVAEVSPQVNSFMQLVAFPNSQLRWFVIRVLVADSFGSLAWDRLVSRIFTRVPPIVQ</sequence>
<evidence type="ECO:0000313" key="2">
    <source>
        <dbReference type="Proteomes" id="UP000798662"/>
    </source>
</evidence>
<organism evidence="1 2">
    <name type="scientific">Pyropia yezoensis</name>
    <name type="common">Susabi-nori</name>
    <name type="synonym">Porphyra yezoensis</name>
    <dbReference type="NCBI Taxonomy" id="2788"/>
    <lineage>
        <taxon>Eukaryota</taxon>
        <taxon>Rhodophyta</taxon>
        <taxon>Bangiophyceae</taxon>
        <taxon>Bangiales</taxon>
        <taxon>Bangiaceae</taxon>
        <taxon>Pyropia</taxon>
    </lineage>
</organism>
<dbReference type="EMBL" id="CM020618">
    <property type="protein sequence ID" value="KAK1859795.1"/>
    <property type="molecule type" value="Genomic_DNA"/>
</dbReference>
<name>A0ACC3BPG5_PYRYE</name>